<dbReference type="Proteomes" id="UP001230051">
    <property type="component" value="Unassembled WGS sequence"/>
</dbReference>
<dbReference type="EMBL" id="JAGXEW010000001">
    <property type="protein sequence ID" value="KAK1176336.1"/>
    <property type="molecule type" value="Genomic_DNA"/>
</dbReference>
<accession>A0AAD8LV83</accession>
<evidence type="ECO:0000313" key="2">
    <source>
        <dbReference type="Proteomes" id="UP001230051"/>
    </source>
</evidence>
<sequence>MLAEWRTDNTFDYWGNSNYQHKDSVGTEQHSKTLGSVCLNSYQCSNTAEDPLDQAFFTCVYRQEASQEGLHLYQISVD</sequence>
<keyword evidence="2" id="KW-1185">Reference proteome</keyword>
<comment type="caution">
    <text evidence="1">The sequence shown here is derived from an EMBL/GenBank/DDBJ whole genome shotgun (WGS) entry which is preliminary data.</text>
</comment>
<protein>
    <submittedName>
        <fullName evidence="1">Uncharacterized protein</fullName>
    </submittedName>
</protein>
<proteinExistence type="predicted"/>
<gene>
    <name evidence="1" type="ORF">AOXY_G1202</name>
</gene>
<evidence type="ECO:0000313" key="1">
    <source>
        <dbReference type="EMBL" id="KAK1176336.1"/>
    </source>
</evidence>
<name>A0AAD8LV83_ACIOX</name>
<organism evidence="1 2">
    <name type="scientific">Acipenser oxyrinchus oxyrinchus</name>
    <dbReference type="NCBI Taxonomy" id="40147"/>
    <lineage>
        <taxon>Eukaryota</taxon>
        <taxon>Metazoa</taxon>
        <taxon>Chordata</taxon>
        <taxon>Craniata</taxon>
        <taxon>Vertebrata</taxon>
        <taxon>Euteleostomi</taxon>
        <taxon>Actinopterygii</taxon>
        <taxon>Chondrostei</taxon>
        <taxon>Acipenseriformes</taxon>
        <taxon>Acipenseridae</taxon>
        <taxon>Acipenser</taxon>
    </lineage>
</organism>
<dbReference type="AlphaFoldDB" id="A0AAD8LV83"/>
<reference evidence="1" key="1">
    <citation type="submission" date="2022-02" db="EMBL/GenBank/DDBJ databases">
        <title>Atlantic sturgeon de novo genome assembly.</title>
        <authorList>
            <person name="Stock M."/>
            <person name="Klopp C."/>
            <person name="Guiguen Y."/>
            <person name="Cabau C."/>
            <person name="Parinello H."/>
            <person name="Santidrian Yebra-Pimentel E."/>
            <person name="Kuhl H."/>
            <person name="Dirks R.P."/>
            <person name="Guessner J."/>
            <person name="Wuertz S."/>
            <person name="Du K."/>
            <person name="Schartl M."/>
        </authorList>
    </citation>
    <scope>NUCLEOTIDE SEQUENCE</scope>
    <source>
        <strain evidence="1">STURGEONOMICS-FGT-2020</strain>
        <tissue evidence="1">Whole blood</tissue>
    </source>
</reference>